<dbReference type="EMBL" id="SBIQ01000156">
    <property type="protein sequence ID" value="KAF7682924.1"/>
    <property type="molecule type" value="Genomic_DNA"/>
</dbReference>
<feature type="region of interest" description="Disordered" evidence="2">
    <location>
        <begin position="1110"/>
        <end position="1129"/>
    </location>
</feature>
<keyword evidence="4" id="KW-1185">Reference proteome</keyword>
<organism evidence="3 4">
    <name type="scientific">Astathelohania contejeani</name>
    <dbReference type="NCBI Taxonomy" id="164912"/>
    <lineage>
        <taxon>Eukaryota</taxon>
        <taxon>Fungi</taxon>
        <taxon>Fungi incertae sedis</taxon>
        <taxon>Microsporidia</taxon>
        <taxon>Astathelohaniidae</taxon>
        <taxon>Astathelohania</taxon>
    </lineage>
</organism>
<keyword evidence="1" id="KW-0175">Coiled coil</keyword>
<evidence type="ECO:0000313" key="4">
    <source>
        <dbReference type="Proteomes" id="UP001516464"/>
    </source>
</evidence>
<proteinExistence type="predicted"/>
<dbReference type="Proteomes" id="UP001516464">
    <property type="component" value="Unassembled WGS sequence"/>
</dbReference>
<reference evidence="3 4" key="1">
    <citation type="submission" date="2019-01" db="EMBL/GenBank/DDBJ databases">
        <title>Genomes sequencing and comparative genomics of infectious freshwater microsporidia, Cucumispora dikerogammari and Thelohania contejeani.</title>
        <authorList>
            <person name="Cormier A."/>
            <person name="Giraud I."/>
            <person name="Wattier R."/>
            <person name="Teixeira M."/>
            <person name="Grandjean F."/>
            <person name="Rigaud T."/>
            <person name="Cordaux R."/>
        </authorList>
    </citation>
    <scope>NUCLEOTIDE SEQUENCE [LARGE SCALE GENOMIC DNA]</scope>
    <source>
        <strain evidence="3">T1</strain>
        <tissue evidence="3">Spores</tissue>
    </source>
</reference>
<comment type="caution">
    <text evidence="3">The sequence shown here is derived from an EMBL/GenBank/DDBJ whole genome shotgun (WGS) entry which is preliminary data.</text>
</comment>
<gene>
    <name evidence="3" type="ORF">TCON_1861</name>
</gene>
<evidence type="ECO:0000313" key="3">
    <source>
        <dbReference type="EMBL" id="KAF7682924.1"/>
    </source>
</evidence>
<evidence type="ECO:0000256" key="1">
    <source>
        <dbReference type="SAM" id="Coils"/>
    </source>
</evidence>
<sequence length="1150" mass="130082">MNSSEIGLIWNLINRSNRIRCFNNLSCLLPMITFKMRLHTEKIKLIIIIILYLKKIYCLGFMGEPQVINITGNRNKDEYKNAVDPSKCDCRFYDPKCEAFCHPTVPEFNTNKNIGVDIRKNNSSKYETIQKPVIYKPPIVKNTINTTAPIITITQAPITSNILPLLLKKRIEDAKVSNVAMAQSQIDEICNLVNWLNTYESKNDNSSNKIIASVKSKIFETYQLKTLNCPVITQNIPQPNYYSQLYYKTTITPYDVVTRSHRKKRLKEIPIEDTDSNTLTNEFIEDNDISSSNENRKPYKNKRNRYNHYNILTRTISYPPSTITSYITSTVKFIDKTPVFSTKGRFRLNSSNFNNNKDKRKNILTDDDSNFDVSEIAENPIDAIETKKTSASYSEKPFFNIIPTEDTLNNSLSPKKTSETEISLPTTTLYKTITLINSTKTLPIIERKTITTTIFESTTSIEPTIHANTSVSSQFSNKSTSTHTNIITIKTVTVTESLKLSTRHASKESFDIKITTKTPSTSSHTPATKSMDITSIDVHTSEVTVTATTTLSPELMISTKTINVIKTKFTTYGKISSIDKNLDLTKNLKTTTDTHKSFITASASINEYFESTSVKPVLSTKTKSVSINDLIADNVLIEEIKDLKLLLKKYKDNTTDTRSTSNSISPIIISTTEYKTITDTLTIITTITANSSYKPPYSINERPTEIENIINANSIDNEQSPDIINKNDDELHPSKTTNLVNTVSADYKNSIIAKNYSFSLKEAQMREKLLEERLLKQEKIINDYSLKLKKKINEFDNIRKKIETLETIKPSTIKDYYTKVDTITEKITTTKIKLLTPDEKIKYVTTTSSIITTRISTLSPEISSITKEKIKYITTTNNLTTTKTIPITPKISNTIKTKVKYITVTKNLTTTRTALLTPKSISRTDEKIKYITVTKNLITTKTSTIISEKTTESKFGANASTTNSNISSIITKKNPISILSSSSVVNLISTFNEKENRFSIIGEEQRKLDDDTEINKPDIEEKTISDRDDLTSQISHIKSKINYTTSSLLSNVANTSLTSVNPTEISTKIRNKNTENNDIICDNKLKKILYKNILSSQKPNIILQIKQPRNCNSKSKTEDKKEKDDELIKENEASLEIEGTANIRNIKNSK</sequence>
<feature type="compositionally biased region" description="Basic and acidic residues" evidence="2">
    <location>
        <begin position="1115"/>
        <end position="1129"/>
    </location>
</feature>
<name>A0ABQ7HXM5_9MICR</name>
<accession>A0ABQ7HXM5</accession>
<feature type="coiled-coil region" evidence="1">
    <location>
        <begin position="760"/>
        <end position="808"/>
    </location>
</feature>
<evidence type="ECO:0000256" key="2">
    <source>
        <dbReference type="SAM" id="MobiDB-lite"/>
    </source>
</evidence>
<protein>
    <submittedName>
        <fullName evidence="3">Uncharacterized protein</fullName>
    </submittedName>
</protein>